<feature type="transmembrane region" description="Helical" evidence="1">
    <location>
        <begin position="100"/>
        <end position="117"/>
    </location>
</feature>
<feature type="domain" description="VanZ-like" evidence="2">
    <location>
        <begin position="13"/>
        <end position="152"/>
    </location>
</feature>
<dbReference type="AlphaFoldDB" id="A0A4Y7RIM6"/>
<dbReference type="InterPro" id="IPR006976">
    <property type="entry name" value="VanZ-like"/>
</dbReference>
<feature type="transmembrane region" description="Helical" evidence="1">
    <location>
        <begin position="129"/>
        <end position="152"/>
    </location>
</feature>
<dbReference type="EMBL" id="QFGA01000001">
    <property type="protein sequence ID" value="TEB08187.1"/>
    <property type="molecule type" value="Genomic_DNA"/>
</dbReference>
<dbReference type="PANTHER" id="PTHR28008:SF1">
    <property type="entry name" value="DOMAIN PROTEIN, PUTATIVE (AFU_ORTHOLOGUE AFUA_3G10980)-RELATED"/>
    <property type="match status" value="1"/>
</dbReference>
<accession>A0A4Y7RIM6</accession>
<dbReference type="NCBIfam" id="NF037970">
    <property type="entry name" value="vanZ_1"/>
    <property type="match status" value="1"/>
</dbReference>
<dbReference type="Pfam" id="PF04892">
    <property type="entry name" value="VanZ"/>
    <property type="match status" value="1"/>
</dbReference>
<comment type="caution">
    <text evidence="3">The sequence shown here is derived from an EMBL/GenBank/DDBJ whole genome shotgun (WGS) entry which is preliminary data.</text>
</comment>
<reference evidence="3 4" key="1">
    <citation type="journal article" date="2018" name="Environ. Microbiol.">
        <title>Novel energy conservation strategies and behaviour of Pelotomaculum schinkii driving syntrophic propionate catabolism.</title>
        <authorList>
            <person name="Hidalgo-Ahumada C.A.P."/>
            <person name="Nobu M.K."/>
            <person name="Narihiro T."/>
            <person name="Tamaki H."/>
            <person name="Liu W.T."/>
            <person name="Kamagata Y."/>
            <person name="Stams A.J.M."/>
            <person name="Imachi H."/>
            <person name="Sousa D.Z."/>
        </authorList>
    </citation>
    <scope>NUCLEOTIDE SEQUENCE [LARGE SCALE GENOMIC DNA]</scope>
    <source>
        <strain evidence="3 4">HH</strain>
    </source>
</reference>
<organism evidence="3 4">
    <name type="scientific">Pelotomaculum schinkii</name>
    <dbReference type="NCBI Taxonomy" id="78350"/>
    <lineage>
        <taxon>Bacteria</taxon>
        <taxon>Bacillati</taxon>
        <taxon>Bacillota</taxon>
        <taxon>Clostridia</taxon>
        <taxon>Eubacteriales</taxon>
        <taxon>Desulfotomaculaceae</taxon>
        <taxon>Pelotomaculum</taxon>
    </lineage>
</organism>
<keyword evidence="1" id="KW-0472">Membrane</keyword>
<evidence type="ECO:0000256" key="1">
    <source>
        <dbReference type="SAM" id="Phobius"/>
    </source>
</evidence>
<evidence type="ECO:0000259" key="2">
    <source>
        <dbReference type="Pfam" id="PF04892"/>
    </source>
</evidence>
<proteinExistence type="predicted"/>
<dbReference type="PANTHER" id="PTHR28008">
    <property type="entry name" value="DOMAIN PROTEIN, PUTATIVE (AFU_ORTHOLOGUE AFUA_3G10980)-RELATED"/>
    <property type="match status" value="1"/>
</dbReference>
<gene>
    <name evidence="3" type="ORF">Psch_01742</name>
</gene>
<dbReference type="RefSeq" id="WP_134219361.1">
    <property type="nucleotide sequence ID" value="NZ_QFGA01000001.1"/>
</dbReference>
<evidence type="ECO:0000313" key="4">
    <source>
        <dbReference type="Proteomes" id="UP000298324"/>
    </source>
</evidence>
<keyword evidence="4" id="KW-1185">Reference proteome</keyword>
<dbReference type="Proteomes" id="UP000298324">
    <property type="component" value="Unassembled WGS sequence"/>
</dbReference>
<feature type="transmembrane region" description="Helical" evidence="1">
    <location>
        <begin position="7"/>
        <end position="26"/>
    </location>
</feature>
<keyword evidence="1" id="KW-1133">Transmembrane helix</keyword>
<feature type="transmembrane region" description="Helical" evidence="1">
    <location>
        <begin position="76"/>
        <end position="93"/>
    </location>
</feature>
<protein>
    <submittedName>
        <fullName evidence="3">VanZ like family protein</fullName>
    </submittedName>
</protein>
<name>A0A4Y7RIM6_9FIRM</name>
<keyword evidence="1" id="KW-0812">Transmembrane</keyword>
<evidence type="ECO:0000313" key="3">
    <source>
        <dbReference type="EMBL" id="TEB08187.1"/>
    </source>
</evidence>
<sequence length="163" mass="17821">MNINRPLIQTLSWLAVLLWMLAIYLLSAQPAGLSNANSKGIVTRVVDTTVKLTKAKITEPQKLELIERINSVAREYMHGVVFLVLGLLAQNAAAQSGARGMKAIAISLAICVAYAVTDEIHQLYVPGRAFQVSDIAMDAVGSMMGIGLVYCIRNRIRNRVRVN</sequence>